<evidence type="ECO:0000256" key="7">
    <source>
        <dbReference type="ARBA" id="ARBA00023163"/>
    </source>
</evidence>
<keyword evidence="5" id="KW-0805">Transcription regulation</keyword>
<dbReference type="Proteomes" id="UP000323257">
    <property type="component" value="Unassembled WGS sequence"/>
</dbReference>
<evidence type="ECO:0000256" key="6">
    <source>
        <dbReference type="ARBA" id="ARBA00023125"/>
    </source>
</evidence>
<evidence type="ECO:0000256" key="1">
    <source>
        <dbReference type="ARBA" id="ARBA00004496"/>
    </source>
</evidence>
<dbReference type="PANTHER" id="PTHR42713:SF3">
    <property type="entry name" value="TRANSCRIPTIONAL REGULATORY PROTEIN HPTR"/>
    <property type="match status" value="1"/>
</dbReference>
<keyword evidence="3 8" id="KW-0597">Phosphoprotein</keyword>
<organism evidence="11 12">
    <name type="scientific">Paenibacillus methanolicus</name>
    <dbReference type="NCBI Taxonomy" id="582686"/>
    <lineage>
        <taxon>Bacteria</taxon>
        <taxon>Bacillati</taxon>
        <taxon>Bacillota</taxon>
        <taxon>Bacilli</taxon>
        <taxon>Bacillales</taxon>
        <taxon>Paenibacillaceae</taxon>
        <taxon>Paenibacillus</taxon>
    </lineage>
</organism>
<evidence type="ECO:0000313" key="12">
    <source>
        <dbReference type="Proteomes" id="UP000323257"/>
    </source>
</evidence>
<dbReference type="OrthoDB" id="9794370at2"/>
<dbReference type="EMBL" id="VNHS01000001">
    <property type="protein sequence ID" value="TYP78947.1"/>
    <property type="molecule type" value="Genomic_DNA"/>
</dbReference>
<comment type="subcellular location">
    <subcellularLocation>
        <location evidence="1">Cytoplasm</location>
    </subcellularLocation>
</comment>
<name>A0A5S5CJ57_9BACL</name>
<protein>
    <submittedName>
        <fullName evidence="11">Helix-turn-helix protein</fullName>
    </submittedName>
</protein>
<reference evidence="11 12" key="1">
    <citation type="submission" date="2019-07" db="EMBL/GenBank/DDBJ databases">
        <title>Genomic Encyclopedia of Type Strains, Phase III (KMG-III): the genomes of soil and plant-associated and newly described type strains.</title>
        <authorList>
            <person name="Whitman W."/>
        </authorList>
    </citation>
    <scope>NUCLEOTIDE SEQUENCE [LARGE SCALE GENOMIC DNA]</scope>
    <source>
        <strain evidence="11 12">BL24</strain>
    </source>
</reference>
<dbReference type="InterPro" id="IPR001789">
    <property type="entry name" value="Sig_transdc_resp-reg_receiver"/>
</dbReference>
<sequence length="519" mass="58159">MYKVIIVDDEMIVRHAVQTLIRWEEGGFEFAGSASSGRSALELARKTNADIVITDIKMPEMDGLELIKRLMEEGFKGEIIVLSNYNDFEIVREALKCGAHDYMLKLTLKTEAFMRTLGEVASKLEGKRGTASLATAADAEKPAARLIAILREMDDAYAGNAKSAFREDGLPEREGLAYLPFLVLLQDNEPWPHRVGGFPDMLEKLADGLFASGSASPHIVHTRHNRSLLVLSASEPELYARSKELAERLVSLAEMYYDVQICVVYAPAAIGPGKVAEEIRNNRLTEGLLFYSRYRAACLPNRLAAQEEGAAFERAEADLERPERRSWSEWSSLTLQLVEAGSSCRVQPDVLKRAIARSIWLMAHRKERRLTASEEKAWLGKIESADSDTQLMDRIRELAEEATGTEGGHAASPAAREEVRQAIAYMRSRYMERIAITDIASHVGLSEAYLCHVFKAETGSSMLNCLNDIRMSKAYELLETGNYLVKQASYEVGISDPFYFNRLFKKRFGIAPKHVKRHN</sequence>
<evidence type="ECO:0000256" key="4">
    <source>
        <dbReference type="ARBA" id="ARBA00023012"/>
    </source>
</evidence>
<evidence type="ECO:0000256" key="8">
    <source>
        <dbReference type="PROSITE-ProRule" id="PRU00169"/>
    </source>
</evidence>
<dbReference type="Pfam" id="PF12833">
    <property type="entry name" value="HTH_18"/>
    <property type="match status" value="1"/>
</dbReference>
<dbReference type="GO" id="GO:0003700">
    <property type="term" value="F:DNA-binding transcription factor activity"/>
    <property type="evidence" value="ECO:0007669"/>
    <property type="project" value="InterPro"/>
</dbReference>
<keyword evidence="6" id="KW-0238">DNA-binding</keyword>
<dbReference type="PANTHER" id="PTHR42713">
    <property type="entry name" value="HISTIDINE KINASE-RELATED"/>
    <property type="match status" value="1"/>
</dbReference>
<dbReference type="Pfam" id="PF00072">
    <property type="entry name" value="Response_reg"/>
    <property type="match status" value="1"/>
</dbReference>
<dbReference type="GO" id="GO:0005737">
    <property type="term" value="C:cytoplasm"/>
    <property type="evidence" value="ECO:0007669"/>
    <property type="project" value="UniProtKB-SubCell"/>
</dbReference>
<feature type="modified residue" description="4-aspartylphosphate" evidence="8">
    <location>
        <position position="55"/>
    </location>
</feature>
<dbReference type="Gene3D" id="1.10.10.60">
    <property type="entry name" value="Homeodomain-like"/>
    <property type="match status" value="2"/>
</dbReference>
<dbReference type="SMART" id="SM00342">
    <property type="entry name" value="HTH_ARAC"/>
    <property type="match status" value="1"/>
</dbReference>
<keyword evidence="12" id="KW-1185">Reference proteome</keyword>
<dbReference type="InterPro" id="IPR009057">
    <property type="entry name" value="Homeodomain-like_sf"/>
</dbReference>
<feature type="domain" description="HTH araC/xylS-type" evidence="9">
    <location>
        <begin position="420"/>
        <end position="518"/>
    </location>
</feature>
<keyword evidence="7" id="KW-0804">Transcription</keyword>
<dbReference type="GO" id="GO:0043565">
    <property type="term" value="F:sequence-specific DNA binding"/>
    <property type="evidence" value="ECO:0007669"/>
    <property type="project" value="InterPro"/>
</dbReference>
<dbReference type="InterPro" id="IPR018060">
    <property type="entry name" value="HTH_AraC"/>
</dbReference>
<evidence type="ECO:0000256" key="2">
    <source>
        <dbReference type="ARBA" id="ARBA00022490"/>
    </source>
</evidence>
<evidence type="ECO:0000256" key="5">
    <source>
        <dbReference type="ARBA" id="ARBA00023015"/>
    </source>
</evidence>
<evidence type="ECO:0000313" key="11">
    <source>
        <dbReference type="EMBL" id="TYP78947.1"/>
    </source>
</evidence>
<dbReference type="PROSITE" id="PS01124">
    <property type="entry name" value="HTH_ARAC_FAMILY_2"/>
    <property type="match status" value="1"/>
</dbReference>
<evidence type="ECO:0000259" key="10">
    <source>
        <dbReference type="PROSITE" id="PS50110"/>
    </source>
</evidence>
<keyword evidence="2" id="KW-0963">Cytoplasm</keyword>
<comment type="caution">
    <text evidence="11">The sequence shown here is derived from an EMBL/GenBank/DDBJ whole genome shotgun (WGS) entry which is preliminary data.</text>
</comment>
<feature type="domain" description="Response regulatory" evidence="10">
    <location>
        <begin position="3"/>
        <end position="120"/>
    </location>
</feature>
<dbReference type="SMART" id="SM00448">
    <property type="entry name" value="REC"/>
    <property type="match status" value="1"/>
</dbReference>
<dbReference type="CDD" id="cd17536">
    <property type="entry name" value="REC_YesN-like"/>
    <property type="match status" value="1"/>
</dbReference>
<keyword evidence="4" id="KW-0902">Two-component regulatory system</keyword>
<dbReference type="GO" id="GO:0000160">
    <property type="term" value="P:phosphorelay signal transduction system"/>
    <property type="evidence" value="ECO:0007669"/>
    <property type="project" value="UniProtKB-KW"/>
</dbReference>
<dbReference type="InterPro" id="IPR011006">
    <property type="entry name" value="CheY-like_superfamily"/>
</dbReference>
<dbReference type="Gene3D" id="3.40.50.2300">
    <property type="match status" value="1"/>
</dbReference>
<dbReference type="SUPFAM" id="SSF52172">
    <property type="entry name" value="CheY-like"/>
    <property type="match status" value="1"/>
</dbReference>
<evidence type="ECO:0000256" key="3">
    <source>
        <dbReference type="ARBA" id="ARBA00022553"/>
    </source>
</evidence>
<gene>
    <name evidence="11" type="ORF">BCM02_10162</name>
</gene>
<proteinExistence type="predicted"/>
<accession>A0A5S5CJ57</accession>
<dbReference type="RefSeq" id="WP_148927067.1">
    <property type="nucleotide sequence ID" value="NZ_VNHS01000001.1"/>
</dbReference>
<dbReference type="PROSITE" id="PS50110">
    <property type="entry name" value="RESPONSE_REGULATORY"/>
    <property type="match status" value="1"/>
</dbReference>
<evidence type="ECO:0000259" key="9">
    <source>
        <dbReference type="PROSITE" id="PS01124"/>
    </source>
</evidence>
<dbReference type="AlphaFoldDB" id="A0A5S5CJ57"/>
<dbReference type="InterPro" id="IPR051552">
    <property type="entry name" value="HptR"/>
</dbReference>
<dbReference type="SUPFAM" id="SSF46689">
    <property type="entry name" value="Homeodomain-like"/>
    <property type="match status" value="2"/>
</dbReference>